<dbReference type="EMBL" id="JASJOT010000023">
    <property type="protein sequence ID" value="MDJ1496552.1"/>
    <property type="molecule type" value="Genomic_DNA"/>
</dbReference>
<dbReference type="Proteomes" id="UP001228581">
    <property type="component" value="Unassembled WGS sequence"/>
</dbReference>
<sequence length="99" mass="11581">MKTKKIFPIYRDRKPDDVIQTISPEVYRKRMRQQILQTLLYEIGPVVDSEIIVNAFEILEGSLLHAEKYPNPILGIRLLFDDRLPLEISIGAYLIRNLN</sequence>
<proteinExistence type="predicted"/>
<dbReference type="RefSeq" id="WP_314001453.1">
    <property type="nucleotide sequence ID" value="NZ_JASJOT010000023.1"/>
</dbReference>
<comment type="caution">
    <text evidence="1">The sequence shown here is derived from an EMBL/GenBank/DDBJ whole genome shotgun (WGS) entry which is preliminary data.</text>
</comment>
<evidence type="ECO:0000313" key="2">
    <source>
        <dbReference type="Proteomes" id="UP001228581"/>
    </source>
</evidence>
<protein>
    <submittedName>
        <fullName evidence="1">Uncharacterized protein</fullName>
    </submittedName>
</protein>
<gene>
    <name evidence="1" type="ORF">QNI19_26705</name>
</gene>
<reference evidence="1 2" key="1">
    <citation type="submission" date="2023-05" db="EMBL/GenBank/DDBJ databases">
        <authorList>
            <person name="Zhang X."/>
        </authorList>
    </citation>
    <scope>NUCLEOTIDE SEQUENCE [LARGE SCALE GENOMIC DNA]</scope>
    <source>
        <strain evidence="1 2">DM2B3-1</strain>
    </source>
</reference>
<keyword evidence="2" id="KW-1185">Reference proteome</keyword>
<organism evidence="1 2">
    <name type="scientific">Xanthocytophaga flava</name>
    <dbReference type="NCBI Taxonomy" id="3048013"/>
    <lineage>
        <taxon>Bacteria</taxon>
        <taxon>Pseudomonadati</taxon>
        <taxon>Bacteroidota</taxon>
        <taxon>Cytophagia</taxon>
        <taxon>Cytophagales</taxon>
        <taxon>Rhodocytophagaceae</taxon>
        <taxon>Xanthocytophaga</taxon>
    </lineage>
</organism>
<accession>A0ABT7CUD9</accession>
<evidence type="ECO:0000313" key="1">
    <source>
        <dbReference type="EMBL" id="MDJ1496552.1"/>
    </source>
</evidence>
<name>A0ABT7CUD9_9BACT</name>